<dbReference type="EMBL" id="LFZN01000088">
    <property type="protein sequence ID" value="KXS99609.1"/>
    <property type="molecule type" value="Genomic_DNA"/>
</dbReference>
<keyword evidence="2" id="KW-1133">Transmembrane helix</keyword>
<comment type="caution">
    <text evidence="3">The sequence shown here is derived from an EMBL/GenBank/DDBJ whole genome shotgun (WGS) entry which is preliminary data.</text>
</comment>
<accession>A0A139HAY7</accession>
<evidence type="ECO:0000313" key="4">
    <source>
        <dbReference type="Proteomes" id="UP000070133"/>
    </source>
</evidence>
<feature type="transmembrane region" description="Helical" evidence="2">
    <location>
        <begin position="51"/>
        <end position="71"/>
    </location>
</feature>
<proteinExistence type="predicted"/>
<evidence type="ECO:0000256" key="2">
    <source>
        <dbReference type="SAM" id="Phobius"/>
    </source>
</evidence>
<reference evidence="3 4" key="1">
    <citation type="submission" date="2015-07" db="EMBL/GenBank/DDBJ databases">
        <title>Comparative genomics of the Sigatoka disease complex on banana suggests a link between parallel evolutionary changes in Pseudocercospora fijiensis and Pseudocercospora eumusae and increased virulence on the banana host.</title>
        <authorList>
            <person name="Chang T.-C."/>
            <person name="Salvucci A."/>
            <person name="Crous P.W."/>
            <person name="Stergiopoulos I."/>
        </authorList>
    </citation>
    <scope>NUCLEOTIDE SEQUENCE [LARGE SCALE GENOMIC DNA]</scope>
    <source>
        <strain evidence="3 4">CBS 114824</strain>
    </source>
</reference>
<protein>
    <submittedName>
        <fullName evidence="3">Uncharacterized protein</fullName>
    </submittedName>
</protein>
<organism evidence="3 4">
    <name type="scientific">Pseudocercospora eumusae</name>
    <dbReference type="NCBI Taxonomy" id="321146"/>
    <lineage>
        <taxon>Eukaryota</taxon>
        <taxon>Fungi</taxon>
        <taxon>Dikarya</taxon>
        <taxon>Ascomycota</taxon>
        <taxon>Pezizomycotina</taxon>
        <taxon>Dothideomycetes</taxon>
        <taxon>Dothideomycetidae</taxon>
        <taxon>Mycosphaerellales</taxon>
        <taxon>Mycosphaerellaceae</taxon>
        <taxon>Pseudocercospora</taxon>
    </lineage>
</organism>
<evidence type="ECO:0000256" key="1">
    <source>
        <dbReference type="SAM" id="MobiDB-lite"/>
    </source>
</evidence>
<name>A0A139HAY7_9PEZI</name>
<dbReference type="Proteomes" id="UP000070133">
    <property type="component" value="Unassembled WGS sequence"/>
</dbReference>
<feature type="region of interest" description="Disordered" evidence="1">
    <location>
        <begin position="1"/>
        <end position="42"/>
    </location>
</feature>
<keyword evidence="2" id="KW-0472">Membrane</keyword>
<gene>
    <name evidence="3" type="ORF">AC578_9896</name>
</gene>
<keyword evidence="4" id="KW-1185">Reference proteome</keyword>
<evidence type="ECO:0000313" key="3">
    <source>
        <dbReference type="EMBL" id="KXS99609.1"/>
    </source>
</evidence>
<dbReference type="AlphaFoldDB" id="A0A139HAY7"/>
<sequence length="117" mass="13395">MPRTRAAASRNEAQRQKVQMQHQPQPQPQPQPPSSTAHQFPSISSQENFRWAAIIIIIGILLLIIIMRIIMNTLAYVPQVRREPPMVPYLNVQDWSFSFRPLDEAVTARQSGHEGKN</sequence>
<keyword evidence="2" id="KW-0812">Transmembrane</keyword>